<protein>
    <submittedName>
        <fullName evidence="2">Uncharacterized protein</fullName>
    </submittedName>
</protein>
<organism evidence="2 3">
    <name type="scientific">Ameca splendens</name>
    <dbReference type="NCBI Taxonomy" id="208324"/>
    <lineage>
        <taxon>Eukaryota</taxon>
        <taxon>Metazoa</taxon>
        <taxon>Chordata</taxon>
        <taxon>Craniata</taxon>
        <taxon>Vertebrata</taxon>
        <taxon>Euteleostomi</taxon>
        <taxon>Actinopterygii</taxon>
        <taxon>Neopterygii</taxon>
        <taxon>Teleostei</taxon>
        <taxon>Neoteleostei</taxon>
        <taxon>Acanthomorphata</taxon>
        <taxon>Ovalentaria</taxon>
        <taxon>Atherinomorphae</taxon>
        <taxon>Cyprinodontiformes</taxon>
        <taxon>Goodeidae</taxon>
        <taxon>Ameca</taxon>
    </lineage>
</organism>
<comment type="caution">
    <text evidence="2">The sequence shown here is derived from an EMBL/GenBank/DDBJ whole genome shotgun (WGS) entry which is preliminary data.</text>
</comment>
<evidence type="ECO:0000313" key="3">
    <source>
        <dbReference type="Proteomes" id="UP001469553"/>
    </source>
</evidence>
<dbReference type="Proteomes" id="UP001469553">
    <property type="component" value="Unassembled WGS sequence"/>
</dbReference>
<reference evidence="2 3" key="1">
    <citation type="submission" date="2021-06" db="EMBL/GenBank/DDBJ databases">
        <authorList>
            <person name="Palmer J.M."/>
        </authorList>
    </citation>
    <scope>NUCLEOTIDE SEQUENCE [LARGE SCALE GENOMIC DNA]</scope>
    <source>
        <strain evidence="2 3">AS_MEX2019</strain>
        <tissue evidence="2">Muscle</tissue>
    </source>
</reference>
<gene>
    <name evidence="2" type="ORF">AMECASPLE_017338</name>
</gene>
<name>A0ABV0YDZ6_9TELE</name>
<proteinExistence type="predicted"/>
<feature type="compositionally biased region" description="Low complexity" evidence="1">
    <location>
        <begin position="82"/>
        <end position="98"/>
    </location>
</feature>
<keyword evidence="3" id="KW-1185">Reference proteome</keyword>
<accession>A0ABV0YDZ6</accession>
<evidence type="ECO:0000256" key="1">
    <source>
        <dbReference type="SAM" id="MobiDB-lite"/>
    </source>
</evidence>
<dbReference type="EMBL" id="JAHRIP010029510">
    <property type="protein sequence ID" value="MEQ2291872.1"/>
    <property type="molecule type" value="Genomic_DNA"/>
</dbReference>
<feature type="region of interest" description="Disordered" evidence="1">
    <location>
        <begin position="74"/>
        <end position="98"/>
    </location>
</feature>
<sequence length="98" mass="10808">MVTSSSELLIRSAYAEDPDCLRKRTSRIIFSVGCILVSSLLRLPVNEPGSPSTVLSSKIIHLVPPPPQVQTELPGPFTYPTRSRSFPSSHFSSPWRIS</sequence>
<evidence type="ECO:0000313" key="2">
    <source>
        <dbReference type="EMBL" id="MEQ2291872.1"/>
    </source>
</evidence>